<dbReference type="eggNOG" id="ENOG502QR4D">
    <property type="taxonomic scope" value="Eukaryota"/>
</dbReference>
<dbReference type="Pfam" id="PF00933">
    <property type="entry name" value="Glyco_hydro_3"/>
    <property type="match status" value="1"/>
</dbReference>
<evidence type="ECO:0000256" key="5">
    <source>
        <dbReference type="ARBA" id="ARBA00023295"/>
    </source>
</evidence>
<dbReference type="PANTHER" id="PTHR42715:SF27">
    <property type="entry name" value="BETA-GLUCOSIDASE-RELATED"/>
    <property type="match status" value="1"/>
</dbReference>
<dbReference type="EC" id="3.2.1.21" evidence="3 6"/>
<dbReference type="STRING" id="590646.G3BEM1"/>
<dbReference type="Gene3D" id="3.40.50.1700">
    <property type="entry name" value="Glycoside hydrolase family 3 C-terminal domain"/>
    <property type="match status" value="1"/>
</dbReference>
<proteinExistence type="inferred from homology"/>
<organism evidence="9">
    <name type="scientific">Candida tenuis (strain ATCC 10573 / BCRC 21748 / CBS 615 / JCM 9827 / NBRC 10315 / NRRL Y-1498 / VKM Y-70)</name>
    <name type="common">Yeast</name>
    <name type="synonym">Yamadazyma tenuis</name>
    <dbReference type="NCBI Taxonomy" id="590646"/>
    <lineage>
        <taxon>Eukaryota</taxon>
        <taxon>Fungi</taxon>
        <taxon>Dikarya</taxon>
        <taxon>Ascomycota</taxon>
        <taxon>Saccharomycotina</taxon>
        <taxon>Pichiomycetes</taxon>
        <taxon>Debaryomycetaceae</taxon>
        <taxon>Yamadazyma</taxon>
    </lineage>
</organism>
<comment type="catalytic activity">
    <reaction evidence="1 6">
        <text>Hydrolysis of terminal, non-reducing beta-D-glucosyl residues with release of beta-D-glucose.</text>
        <dbReference type="EC" id="3.2.1.21"/>
    </reaction>
</comment>
<dbReference type="Pfam" id="PF07691">
    <property type="entry name" value="PA14"/>
    <property type="match status" value="1"/>
</dbReference>
<dbReference type="SMART" id="SM01217">
    <property type="entry name" value="Fn3_like"/>
    <property type="match status" value="1"/>
</dbReference>
<dbReference type="FunFam" id="2.60.40.10:FF:000495">
    <property type="entry name" value="Periplasmic beta-glucosidase"/>
    <property type="match status" value="1"/>
</dbReference>
<dbReference type="OrthoDB" id="47059at2759"/>
<sequence length="834" mass="92651">MDVEKILTQLTLEEKILLLSGKDNWHTHDISRLKIPKVKCSDGPNGVRGSKGFNGVPAACFPCGTALASTFNKSLLTEAGKLMGLEAKHKSAHIILGPTCNMQRGPLGGRGFESFSEDPYLSGMSSSAVINGIQHEHIAATIKHYVCNDLEHERKASDSILSERNLREIYLEPFRLAVKYSSPRCFMTSYTKVNGDRASQSKKLLNDILRGEWGWNGLIMSDWHGLYTSETALKNGLDLEMPGPTYYRSVNAIKHMVESRELNIQFLDERVRNVLNLVNFTLDSGIIADGPEDTDNDTQETSALLRKLSAESIVLLKNEDKILPLAKYEKIAVIGPNAKTGIFSGGGSAFLRPYHVTTSYDGISSKLSNPPEYTVGCYSFKQLPSLANQLTNPFTGKVGYNMKFFLNPPGKANRRQFDELNLDQAYIFLQDYRHSGLNSDLYYIDIEGDFAPQESAEYSFGCTVLGTALLYVDDKLVVDNKHDQKKGNSFFNSGSTEKRNSIFLKKGKSYRVKVEFGSRPTFSAPDATVVDFGGGGGIAFGCAKVIDPQEEIKHAASISKQVDKVVLCIGLSNEWETEGSDRDNMDLPLLTNQLVEAVLKANPNTVIVNQSGTPVEFPWLDKSKCLVQSWYGGNEAGHAIADVLFGDYNPSGRLSLTFPLTLVDNPTFLNFKTERGRVLYGEDIFMGYRYYEKMKKAVSFPFGHGLSYTSFEYSKLLVEIDEENDELNVCVSVENTGSCDGDEVIQLYTSHKNPKTIKPCQELKGYEKVSIKAGESARVEIHLSLKDSLSFFDEYFGKWSLEAGEYEFRVGKSSGDIRLTQLANITKGKLWLGL</sequence>
<dbReference type="Gene3D" id="2.60.40.10">
    <property type="entry name" value="Immunoglobulins"/>
    <property type="match status" value="1"/>
</dbReference>
<dbReference type="PROSITE" id="PS51820">
    <property type="entry name" value="PA14"/>
    <property type="match status" value="1"/>
</dbReference>
<keyword evidence="6" id="KW-0119">Carbohydrate metabolism</keyword>
<accession>G3BEM1</accession>
<dbReference type="HOGENOM" id="CLU_004542_4_0_1"/>
<dbReference type="InterPro" id="IPR036881">
    <property type="entry name" value="Glyco_hydro_3_C_sf"/>
</dbReference>
<dbReference type="InterPro" id="IPR019800">
    <property type="entry name" value="Glyco_hydro_3_AS"/>
</dbReference>
<dbReference type="Gene3D" id="2.60.120.260">
    <property type="entry name" value="Galactose-binding domain-like"/>
    <property type="match status" value="1"/>
</dbReference>
<dbReference type="EMBL" id="GL996528">
    <property type="protein sequence ID" value="EGV61324.1"/>
    <property type="molecule type" value="Genomic_DNA"/>
</dbReference>
<evidence type="ECO:0000256" key="4">
    <source>
        <dbReference type="ARBA" id="ARBA00022801"/>
    </source>
</evidence>
<dbReference type="InterPro" id="IPR001764">
    <property type="entry name" value="Glyco_hydro_3_N"/>
</dbReference>
<name>G3BEM1_CANTC</name>
<dbReference type="Proteomes" id="UP000000707">
    <property type="component" value="Unassembled WGS sequence"/>
</dbReference>
<comment type="similarity">
    <text evidence="2 6">Belongs to the glycosyl hydrolase 3 family.</text>
</comment>
<evidence type="ECO:0000256" key="3">
    <source>
        <dbReference type="ARBA" id="ARBA00012744"/>
    </source>
</evidence>
<dbReference type="InterPro" id="IPR002772">
    <property type="entry name" value="Glyco_hydro_3_C"/>
</dbReference>
<dbReference type="AlphaFoldDB" id="G3BEM1"/>
<dbReference type="GO" id="GO:0030245">
    <property type="term" value="P:cellulose catabolic process"/>
    <property type="evidence" value="ECO:0007669"/>
    <property type="project" value="UniProtKB-UniPathway"/>
</dbReference>
<dbReference type="InterPro" id="IPR017853">
    <property type="entry name" value="GH"/>
</dbReference>
<dbReference type="InterPro" id="IPR013783">
    <property type="entry name" value="Ig-like_fold"/>
</dbReference>
<evidence type="ECO:0000259" key="7">
    <source>
        <dbReference type="PROSITE" id="PS51820"/>
    </source>
</evidence>
<feature type="domain" description="PA14" evidence="7">
    <location>
        <begin position="395"/>
        <end position="556"/>
    </location>
</feature>
<gene>
    <name evidence="8" type="primary">BGLx</name>
    <name evidence="8" type="ORF">CANTEDRAFT_131830</name>
</gene>
<dbReference type="InterPro" id="IPR037524">
    <property type="entry name" value="PA14/GLEYA"/>
</dbReference>
<evidence type="ECO:0000256" key="1">
    <source>
        <dbReference type="ARBA" id="ARBA00000448"/>
    </source>
</evidence>
<dbReference type="Pfam" id="PF14310">
    <property type="entry name" value="Fn3-like"/>
    <property type="match status" value="1"/>
</dbReference>
<evidence type="ECO:0000313" key="9">
    <source>
        <dbReference type="Proteomes" id="UP000000707"/>
    </source>
</evidence>
<dbReference type="PRINTS" id="PR00133">
    <property type="entry name" value="GLHYDRLASE3"/>
</dbReference>
<dbReference type="InterPro" id="IPR011658">
    <property type="entry name" value="PA14_dom"/>
</dbReference>
<dbReference type="PANTHER" id="PTHR42715">
    <property type="entry name" value="BETA-GLUCOSIDASE"/>
    <property type="match status" value="1"/>
</dbReference>
<dbReference type="SMART" id="SM00758">
    <property type="entry name" value="PA14"/>
    <property type="match status" value="1"/>
</dbReference>
<dbReference type="InterPro" id="IPR036962">
    <property type="entry name" value="Glyco_hydro_3_N_sf"/>
</dbReference>
<keyword evidence="5 6" id="KW-0326">Glycosidase</keyword>
<dbReference type="UniPathway" id="UPA00696"/>
<comment type="pathway">
    <text evidence="6">Glycan metabolism; cellulose degradation.</text>
</comment>
<evidence type="ECO:0000256" key="6">
    <source>
        <dbReference type="RuleBase" id="RU361161"/>
    </source>
</evidence>
<keyword evidence="4 6" id="KW-0378">Hydrolase</keyword>
<dbReference type="InterPro" id="IPR026891">
    <property type="entry name" value="Fn3-like"/>
</dbReference>
<protein>
    <recommendedName>
        <fullName evidence="3 6">beta-glucosidase</fullName>
        <ecNumber evidence="3 6">3.2.1.21</ecNumber>
    </recommendedName>
</protein>
<keyword evidence="9" id="KW-1185">Reference proteome</keyword>
<dbReference type="Pfam" id="PF01915">
    <property type="entry name" value="Glyco_hydro_3_C"/>
    <property type="match status" value="1"/>
</dbReference>
<dbReference type="InterPro" id="IPR050288">
    <property type="entry name" value="Cellulose_deg_GH3"/>
</dbReference>
<dbReference type="GO" id="GO:0008422">
    <property type="term" value="F:beta-glucosidase activity"/>
    <property type="evidence" value="ECO:0007669"/>
    <property type="project" value="UniProtKB-EC"/>
</dbReference>
<evidence type="ECO:0000256" key="2">
    <source>
        <dbReference type="ARBA" id="ARBA00005336"/>
    </source>
</evidence>
<evidence type="ECO:0000313" key="8">
    <source>
        <dbReference type="EMBL" id="EGV61324.1"/>
    </source>
</evidence>
<keyword evidence="6" id="KW-0624">Polysaccharide degradation</keyword>
<reference evidence="8 9" key="1">
    <citation type="journal article" date="2011" name="Proc. Natl. Acad. Sci. U.S.A.">
        <title>Comparative genomics of xylose-fermenting fungi for enhanced biofuel production.</title>
        <authorList>
            <person name="Wohlbach D.J."/>
            <person name="Kuo A."/>
            <person name="Sato T.K."/>
            <person name="Potts K.M."/>
            <person name="Salamov A.A."/>
            <person name="LaButti K.M."/>
            <person name="Sun H."/>
            <person name="Clum A."/>
            <person name="Pangilinan J.L."/>
            <person name="Lindquist E.A."/>
            <person name="Lucas S."/>
            <person name="Lapidus A."/>
            <person name="Jin M."/>
            <person name="Gunawan C."/>
            <person name="Balan V."/>
            <person name="Dale B.E."/>
            <person name="Jeffries T.W."/>
            <person name="Zinkel R."/>
            <person name="Barry K.W."/>
            <person name="Grigoriev I.V."/>
            <person name="Gasch A.P."/>
        </authorList>
    </citation>
    <scope>NUCLEOTIDE SEQUENCE [LARGE SCALE GENOMIC DNA]</scope>
    <source>
        <strain evidence="9">ATCC 10573 / BCRC 21748 / CBS 615 / JCM 9827 / NBRC 10315 / NRRL Y-1498 / VKM Y-70</strain>
    </source>
</reference>
<dbReference type="SUPFAM" id="SSF52279">
    <property type="entry name" value="Beta-D-glucan exohydrolase, C-terminal domain"/>
    <property type="match status" value="1"/>
</dbReference>
<dbReference type="PROSITE" id="PS00775">
    <property type="entry name" value="GLYCOSYL_HYDROL_F3"/>
    <property type="match status" value="1"/>
</dbReference>
<dbReference type="SUPFAM" id="SSF51445">
    <property type="entry name" value="(Trans)glycosidases"/>
    <property type="match status" value="1"/>
</dbReference>
<dbReference type="Gene3D" id="3.20.20.300">
    <property type="entry name" value="Glycoside hydrolase, family 3, N-terminal domain"/>
    <property type="match status" value="1"/>
</dbReference>